<dbReference type="UniPathway" id="UPA00056">
    <property type="reaction ID" value="UER00094"/>
</dbReference>
<comment type="similarity">
    <text evidence="1 9">Belongs to the GHMP kinase family. IspE subfamily.</text>
</comment>
<feature type="domain" description="GHMP kinase C-terminal" evidence="11">
    <location>
        <begin position="227"/>
        <end position="282"/>
    </location>
</feature>
<dbReference type="PANTHER" id="PTHR43527">
    <property type="entry name" value="4-DIPHOSPHOCYTIDYL-2-C-METHYL-D-ERYTHRITOL KINASE, CHLOROPLASTIC"/>
    <property type="match status" value="1"/>
</dbReference>
<dbReference type="PIRSF" id="PIRSF010376">
    <property type="entry name" value="IspE"/>
    <property type="match status" value="1"/>
</dbReference>
<dbReference type="InterPro" id="IPR013750">
    <property type="entry name" value="GHMP_kinase_C_dom"/>
</dbReference>
<evidence type="ECO:0000256" key="2">
    <source>
        <dbReference type="ARBA" id="ARBA00012052"/>
    </source>
</evidence>
<comment type="function">
    <text evidence="9">Catalyzes the phosphorylation of the position 2 hydroxy group of 4-diphosphocytidyl-2C-methyl-D-erythritol.</text>
</comment>
<dbReference type="EC" id="2.7.1.148" evidence="2 9"/>
<feature type="active site" evidence="9">
    <location>
        <position position="9"/>
    </location>
</feature>
<evidence type="ECO:0000256" key="3">
    <source>
        <dbReference type="ARBA" id="ARBA00017473"/>
    </source>
</evidence>
<comment type="catalytic activity">
    <reaction evidence="9">
        <text>4-CDP-2-C-methyl-D-erythritol + ATP = 4-CDP-2-C-methyl-D-erythritol 2-phosphate + ADP + H(+)</text>
        <dbReference type="Rhea" id="RHEA:18437"/>
        <dbReference type="ChEBI" id="CHEBI:15378"/>
        <dbReference type="ChEBI" id="CHEBI:30616"/>
        <dbReference type="ChEBI" id="CHEBI:57823"/>
        <dbReference type="ChEBI" id="CHEBI:57919"/>
        <dbReference type="ChEBI" id="CHEBI:456216"/>
        <dbReference type="EC" id="2.7.1.148"/>
    </reaction>
</comment>
<evidence type="ECO:0000256" key="9">
    <source>
        <dbReference type="HAMAP-Rule" id="MF_00061"/>
    </source>
</evidence>
<dbReference type="SUPFAM" id="SSF54211">
    <property type="entry name" value="Ribosomal protein S5 domain 2-like"/>
    <property type="match status" value="1"/>
</dbReference>
<dbReference type="Gene3D" id="3.30.230.10">
    <property type="match status" value="1"/>
</dbReference>
<feature type="active site" evidence="9">
    <location>
        <position position="135"/>
    </location>
</feature>
<keyword evidence="7 9" id="KW-0067">ATP-binding</keyword>
<organism evidence="12 13">
    <name type="scientific">Desulfovibrio fairfieldensis</name>
    <dbReference type="NCBI Taxonomy" id="44742"/>
    <lineage>
        <taxon>Bacteria</taxon>
        <taxon>Pseudomonadati</taxon>
        <taxon>Thermodesulfobacteriota</taxon>
        <taxon>Desulfovibrionia</taxon>
        <taxon>Desulfovibrionales</taxon>
        <taxon>Desulfovibrionaceae</taxon>
        <taxon>Desulfovibrio</taxon>
    </lineage>
</organism>
<accession>A0A120KN04</accession>
<dbReference type="SUPFAM" id="SSF55060">
    <property type="entry name" value="GHMP Kinase, C-terminal domain"/>
    <property type="match status" value="1"/>
</dbReference>
<comment type="pathway">
    <text evidence="9">Isoprenoid biosynthesis; isopentenyl diphosphate biosynthesis via DXP pathway; isopentenyl diphosphate from 1-deoxy-D-xylulose 5-phosphate: step 3/6.</text>
</comment>
<dbReference type="RefSeq" id="WP_062251954.1">
    <property type="nucleotide sequence ID" value="NZ_CP014229.1"/>
</dbReference>
<keyword evidence="5 9" id="KW-0547">Nucleotide-binding</keyword>
<dbReference type="GO" id="GO:0050515">
    <property type="term" value="F:4-(cytidine 5'-diphospho)-2-C-methyl-D-erythritol kinase activity"/>
    <property type="evidence" value="ECO:0007669"/>
    <property type="project" value="UniProtKB-UniRule"/>
</dbReference>
<dbReference type="GO" id="GO:0016114">
    <property type="term" value="P:terpenoid biosynthetic process"/>
    <property type="evidence" value="ECO:0007669"/>
    <property type="project" value="UniProtKB-UniRule"/>
</dbReference>
<dbReference type="InterPro" id="IPR006204">
    <property type="entry name" value="GHMP_kinase_N_dom"/>
</dbReference>
<dbReference type="NCBIfam" id="TIGR00154">
    <property type="entry name" value="ispE"/>
    <property type="match status" value="1"/>
</dbReference>
<evidence type="ECO:0000256" key="7">
    <source>
        <dbReference type="ARBA" id="ARBA00022840"/>
    </source>
</evidence>
<evidence type="ECO:0000256" key="4">
    <source>
        <dbReference type="ARBA" id="ARBA00022679"/>
    </source>
</evidence>
<keyword evidence="13" id="KW-1185">Reference proteome</keyword>
<feature type="binding site" evidence="9">
    <location>
        <begin position="93"/>
        <end position="103"/>
    </location>
    <ligand>
        <name>ATP</name>
        <dbReference type="ChEBI" id="CHEBI:30616"/>
    </ligand>
</feature>
<dbReference type="STRING" id="44742.AXF13_05440"/>
<dbReference type="Pfam" id="PF00288">
    <property type="entry name" value="GHMP_kinases_N"/>
    <property type="match status" value="1"/>
</dbReference>
<dbReference type="InterPro" id="IPR014721">
    <property type="entry name" value="Ribsml_uS5_D2-typ_fold_subgr"/>
</dbReference>
<dbReference type="GO" id="GO:0019288">
    <property type="term" value="P:isopentenyl diphosphate biosynthetic process, methylerythritol 4-phosphate pathway"/>
    <property type="evidence" value="ECO:0007669"/>
    <property type="project" value="UniProtKB-UniRule"/>
</dbReference>
<feature type="domain" description="GHMP kinase N-terminal" evidence="10">
    <location>
        <begin position="65"/>
        <end position="142"/>
    </location>
</feature>
<evidence type="ECO:0000256" key="1">
    <source>
        <dbReference type="ARBA" id="ARBA00009684"/>
    </source>
</evidence>
<dbReference type="Proteomes" id="UP000069241">
    <property type="component" value="Chromosome"/>
</dbReference>
<dbReference type="Gene3D" id="3.30.70.890">
    <property type="entry name" value="GHMP kinase, C-terminal domain"/>
    <property type="match status" value="1"/>
</dbReference>
<proteinExistence type="inferred from homology"/>
<evidence type="ECO:0000313" key="13">
    <source>
        <dbReference type="Proteomes" id="UP000069241"/>
    </source>
</evidence>
<dbReference type="AlphaFoldDB" id="A0A120KN04"/>
<gene>
    <name evidence="9" type="primary">ispE</name>
    <name evidence="12" type="ORF">AXF13_05440</name>
</gene>
<dbReference type="HAMAP" id="MF_00061">
    <property type="entry name" value="IspE"/>
    <property type="match status" value="1"/>
</dbReference>
<name>A0A120KN04_9BACT</name>
<dbReference type="InterPro" id="IPR036554">
    <property type="entry name" value="GHMP_kinase_C_sf"/>
</dbReference>
<keyword evidence="6 9" id="KW-0418">Kinase</keyword>
<reference evidence="13" key="1">
    <citation type="submission" date="2016-02" db="EMBL/GenBank/DDBJ databases">
        <authorList>
            <person name="Holder M.E."/>
            <person name="Ajami N.J."/>
            <person name="Petrosino J.F."/>
        </authorList>
    </citation>
    <scope>NUCLEOTIDE SEQUENCE [LARGE SCALE GENOMIC DNA]</scope>
    <source>
        <strain evidence="13">CCUG 45958</strain>
    </source>
</reference>
<evidence type="ECO:0000256" key="5">
    <source>
        <dbReference type="ARBA" id="ARBA00022741"/>
    </source>
</evidence>
<evidence type="ECO:0000259" key="10">
    <source>
        <dbReference type="Pfam" id="PF00288"/>
    </source>
</evidence>
<dbReference type="EMBL" id="CP014229">
    <property type="protein sequence ID" value="AMD89599.1"/>
    <property type="molecule type" value="Genomic_DNA"/>
</dbReference>
<dbReference type="PANTHER" id="PTHR43527:SF2">
    <property type="entry name" value="4-DIPHOSPHOCYTIDYL-2-C-METHYL-D-ERYTHRITOL KINASE, CHLOROPLASTIC"/>
    <property type="match status" value="1"/>
</dbReference>
<dbReference type="Pfam" id="PF08544">
    <property type="entry name" value="GHMP_kinases_C"/>
    <property type="match status" value="1"/>
</dbReference>
<keyword evidence="4 9" id="KW-0808">Transferase</keyword>
<dbReference type="InterPro" id="IPR020568">
    <property type="entry name" value="Ribosomal_Su5_D2-typ_SF"/>
</dbReference>
<dbReference type="KEGG" id="dfi:AXF13_05440"/>
<evidence type="ECO:0000313" key="12">
    <source>
        <dbReference type="EMBL" id="AMD89599.1"/>
    </source>
</evidence>
<keyword evidence="9" id="KW-0414">Isoprene biosynthesis</keyword>
<dbReference type="InterPro" id="IPR004424">
    <property type="entry name" value="IspE"/>
</dbReference>
<protein>
    <recommendedName>
        <fullName evidence="3 9">4-diphosphocytidyl-2-C-methyl-D-erythritol kinase</fullName>
        <shortName evidence="9">CMK</shortName>
        <ecNumber evidence="2 9">2.7.1.148</ecNumber>
    </recommendedName>
    <alternativeName>
        <fullName evidence="8 9">4-(cytidine-5'-diphospho)-2-C-methyl-D-erythritol kinase</fullName>
    </alternativeName>
</protein>
<evidence type="ECO:0000256" key="6">
    <source>
        <dbReference type="ARBA" id="ARBA00022777"/>
    </source>
</evidence>
<dbReference type="GO" id="GO:0005524">
    <property type="term" value="F:ATP binding"/>
    <property type="evidence" value="ECO:0007669"/>
    <property type="project" value="UniProtKB-UniRule"/>
</dbReference>
<sequence length="300" mass="31569">MTRLTAGCKVNLGLHVTGVRADGYHELDSLFYPLSTPCDHLEISETGGQGIAVRCDEPGLDPERNTLTKAYAAFVKAAGSAPGITVELRKGIPLGSGLGGGSSDAASLLLWLNQRAAQPLDDACLARAALAVGADTPFFLYNQPCRVQGIGEVLAPMDYDFSGLSLVLVCPGIHVDTAWAFARYDVLFPGKGQAARQNDLTKSPCKANGFFLSGAGDSVWSVWDIRNDLEAVVFPQYPQLAAIKADLLRLGAGVACMSGSGSSVLGLFSRAAAARAEDAVTALRKDKRHVYLLPLGNTGM</sequence>
<evidence type="ECO:0000256" key="8">
    <source>
        <dbReference type="ARBA" id="ARBA00032554"/>
    </source>
</evidence>
<evidence type="ECO:0000259" key="11">
    <source>
        <dbReference type="Pfam" id="PF08544"/>
    </source>
</evidence>